<organism evidence="1">
    <name type="scientific">bioreactor metagenome</name>
    <dbReference type="NCBI Taxonomy" id="1076179"/>
    <lineage>
        <taxon>unclassified sequences</taxon>
        <taxon>metagenomes</taxon>
        <taxon>ecological metagenomes</taxon>
    </lineage>
</organism>
<evidence type="ECO:0000313" key="1">
    <source>
        <dbReference type="EMBL" id="MPN48255.1"/>
    </source>
</evidence>
<protein>
    <submittedName>
        <fullName evidence="1">Uncharacterized protein</fullName>
    </submittedName>
</protein>
<accession>A0A645IAG4</accession>
<name>A0A645IAG4_9ZZZZ</name>
<proteinExistence type="predicted"/>
<comment type="caution">
    <text evidence="1">The sequence shown here is derived from an EMBL/GenBank/DDBJ whole genome shotgun (WGS) entry which is preliminary data.</text>
</comment>
<reference evidence="1" key="1">
    <citation type="submission" date="2019-08" db="EMBL/GenBank/DDBJ databases">
        <authorList>
            <person name="Kucharzyk K."/>
            <person name="Murdoch R.W."/>
            <person name="Higgins S."/>
            <person name="Loffler F."/>
        </authorList>
    </citation>
    <scope>NUCLEOTIDE SEQUENCE</scope>
</reference>
<sequence length="74" mass="7959">MAGFGVALEYRRRLGVAPDRAIDEDVLEFIGALGERVVKIAHHTAEEAVVNSVAGLDYTDRVGGADEFFLVLLG</sequence>
<dbReference type="EMBL" id="VSSQ01110386">
    <property type="protein sequence ID" value="MPN48255.1"/>
    <property type="molecule type" value="Genomic_DNA"/>
</dbReference>
<gene>
    <name evidence="1" type="ORF">SDC9_195861</name>
</gene>
<dbReference type="AlphaFoldDB" id="A0A645IAG4"/>